<keyword evidence="2" id="KW-1185">Reference proteome</keyword>
<evidence type="ECO:0000313" key="1">
    <source>
        <dbReference type="EMBL" id="MBB5987295.1"/>
    </source>
</evidence>
<dbReference type="Proteomes" id="UP001138540">
    <property type="component" value="Unassembled WGS sequence"/>
</dbReference>
<organism evidence="1 2">
    <name type="scientific">Sphingobium lignivorans</name>
    <dbReference type="NCBI Taxonomy" id="2735886"/>
    <lineage>
        <taxon>Bacteria</taxon>
        <taxon>Pseudomonadati</taxon>
        <taxon>Pseudomonadota</taxon>
        <taxon>Alphaproteobacteria</taxon>
        <taxon>Sphingomonadales</taxon>
        <taxon>Sphingomonadaceae</taxon>
        <taxon>Sphingobium</taxon>
    </lineage>
</organism>
<evidence type="ECO:0000313" key="2">
    <source>
        <dbReference type="Proteomes" id="UP001138540"/>
    </source>
</evidence>
<comment type="caution">
    <text evidence="1">The sequence shown here is derived from an EMBL/GenBank/DDBJ whole genome shotgun (WGS) entry which is preliminary data.</text>
</comment>
<sequence length="104" mass="10809">MSGANPARGEATLCVGDRLMTVRPSFAALVAAESETGPLLALVDRAAEGRLTLAEMEALLWHCLVDRPETMARATLGEALLAQGLGAAMPAIRAILRQALAGVQ</sequence>
<evidence type="ECO:0008006" key="3">
    <source>
        <dbReference type="Google" id="ProtNLM"/>
    </source>
</evidence>
<proteinExistence type="predicted"/>
<dbReference type="RefSeq" id="WP_184155757.1">
    <property type="nucleotide sequence ID" value="NZ_JACHKA010000001.1"/>
</dbReference>
<accession>A0ABR6NJ35</accession>
<dbReference type="InterPro" id="IPR021791">
    <property type="entry name" value="Phage_TAC_11"/>
</dbReference>
<reference evidence="1 2" key="1">
    <citation type="submission" date="2020-08" db="EMBL/GenBank/DDBJ databases">
        <title>Exploring microbial biodiversity for novel pathways involved in the catabolism of aromatic compounds derived from lignin.</title>
        <authorList>
            <person name="Elkins J."/>
        </authorList>
    </citation>
    <scope>NUCLEOTIDE SEQUENCE [LARGE SCALE GENOMIC DNA]</scope>
    <source>
        <strain evidence="1 2">B1D3A</strain>
    </source>
</reference>
<dbReference type="EMBL" id="JACHKA010000001">
    <property type="protein sequence ID" value="MBB5987295.1"/>
    <property type="molecule type" value="Genomic_DNA"/>
</dbReference>
<dbReference type="Pfam" id="PF11836">
    <property type="entry name" value="Phage_TAC_11"/>
    <property type="match status" value="1"/>
</dbReference>
<gene>
    <name evidence="1" type="ORF">HNP60_003269</name>
</gene>
<name>A0ABR6NJ35_9SPHN</name>
<protein>
    <recommendedName>
        <fullName evidence="3">Gene transfer agent family protein</fullName>
    </recommendedName>
</protein>